<evidence type="ECO:0000313" key="1">
    <source>
        <dbReference type="EMBL" id="GGM65717.1"/>
    </source>
</evidence>
<protein>
    <submittedName>
        <fullName evidence="1">Uncharacterized protein</fullName>
    </submittedName>
</protein>
<sequence>MHGLCWATAAHTDLHVVSWLVSENERGCFLRAVTVPSRCQSGTDHSGFGLEPGRELAVSERFRESLKAGPN</sequence>
<reference evidence="1" key="1">
    <citation type="journal article" date="2014" name="Int. J. Syst. Evol. Microbiol.">
        <title>Complete genome sequence of Corynebacterium casei LMG S-19264T (=DSM 44701T), isolated from a smear-ripened cheese.</title>
        <authorList>
            <consortium name="US DOE Joint Genome Institute (JGI-PGF)"/>
            <person name="Walter F."/>
            <person name="Albersmeier A."/>
            <person name="Kalinowski J."/>
            <person name="Ruckert C."/>
        </authorList>
    </citation>
    <scope>NUCLEOTIDE SEQUENCE</scope>
    <source>
        <strain evidence="1">CGMCC 4.5737</strain>
    </source>
</reference>
<dbReference type="AlphaFoldDB" id="A0A8J3CAI8"/>
<keyword evidence="2" id="KW-1185">Reference proteome</keyword>
<accession>A0A8J3CAI8</accession>
<proteinExistence type="predicted"/>
<comment type="caution">
    <text evidence="1">The sequence shown here is derived from an EMBL/GenBank/DDBJ whole genome shotgun (WGS) entry which is preliminary data.</text>
</comment>
<organism evidence="1 2">
    <name type="scientific">Longimycelium tulufanense</name>
    <dbReference type="NCBI Taxonomy" id="907463"/>
    <lineage>
        <taxon>Bacteria</taxon>
        <taxon>Bacillati</taxon>
        <taxon>Actinomycetota</taxon>
        <taxon>Actinomycetes</taxon>
        <taxon>Pseudonocardiales</taxon>
        <taxon>Pseudonocardiaceae</taxon>
        <taxon>Longimycelium</taxon>
    </lineage>
</organism>
<reference evidence="1" key="2">
    <citation type="submission" date="2020-09" db="EMBL/GenBank/DDBJ databases">
        <authorList>
            <person name="Sun Q."/>
            <person name="Zhou Y."/>
        </authorList>
    </citation>
    <scope>NUCLEOTIDE SEQUENCE</scope>
    <source>
        <strain evidence="1">CGMCC 4.5737</strain>
    </source>
</reference>
<dbReference type="Proteomes" id="UP000637578">
    <property type="component" value="Unassembled WGS sequence"/>
</dbReference>
<evidence type="ECO:0000313" key="2">
    <source>
        <dbReference type="Proteomes" id="UP000637578"/>
    </source>
</evidence>
<name>A0A8J3CAI8_9PSEU</name>
<dbReference type="EMBL" id="BMMK01000019">
    <property type="protein sequence ID" value="GGM65717.1"/>
    <property type="molecule type" value="Genomic_DNA"/>
</dbReference>
<gene>
    <name evidence="1" type="ORF">GCM10012275_40390</name>
</gene>